<comment type="caution">
    <text evidence="1">The sequence shown here is derived from an EMBL/GenBank/DDBJ whole genome shotgun (WGS) entry which is preliminary data.</text>
</comment>
<evidence type="ECO:0000313" key="2">
    <source>
        <dbReference type="Proteomes" id="UP000827872"/>
    </source>
</evidence>
<accession>A0ACB8FNC8</accession>
<dbReference type="EMBL" id="CM037619">
    <property type="protein sequence ID" value="KAH8007078.1"/>
    <property type="molecule type" value="Genomic_DNA"/>
</dbReference>
<sequence>MLHFLWIDEANQPAQWSELCPPIPTPVDWLNETRLGSLELASQIARLSSPMTHRQGKWPVVLHIFKRRYLSVPRNREGKPETHWNPIVKY</sequence>
<reference evidence="1" key="1">
    <citation type="submission" date="2021-08" db="EMBL/GenBank/DDBJ databases">
        <title>The first chromosome-level gecko genome reveals the dynamic sex chromosomes of Neotropical dwarf geckos (Sphaerodactylidae: Sphaerodactylus).</title>
        <authorList>
            <person name="Pinto B.J."/>
            <person name="Keating S.E."/>
            <person name="Gamble T."/>
        </authorList>
    </citation>
    <scope>NUCLEOTIDE SEQUENCE</scope>
    <source>
        <strain evidence="1">TG3544</strain>
    </source>
</reference>
<dbReference type="Proteomes" id="UP000827872">
    <property type="component" value="Linkage Group LG06"/>
</dbReference>
<evidence type="ECO:0000313" key="1">
    <source>
        <dbReference type="EMBL" id="KAH8007078.1"/>
    </source>
</evidence>
<name>A0ACB8FNC8_9SAUR</name>
<organism evidence="1 2">
    <name type="scientific">Sphaerodactylus townsendi</name>
    <dbReference type="NCBI Taxonomy" id="933632"/>
    <lineage>
        <taxon>Eukaryota</taxon>
        <taxon>Metazoa</taxon>
        <taxon>Chordata</taxon>
        <taxon>Craniata</taxon>
        <taxon>Vertebrata</taxon>
        <taxon>Euteleostomi</taxon>
        <taxon>Lepidosauria</taxon>
        <taxon>Squamata</taxon>
        <taxon>Bifurcata</taxon>
        <taxon>Gekkota</taxon>
        <taxon>Sphaerodactylidae</taxon>
        <taxon>Sphaerodactylus</taxon>
    </lineage>
</organism>
<proteinExistence type="predicted"/>
<keyword evidence="2" id="KW-1185">Reference proteome</keyword>
<gene>
    <name evidence="1" type="ORF">K3G42_016798</name>
</gene>
<protein>
    <submittedName>
        <fullName evidence="1">Uncharacterized protein</fullName>
    </submittedName>
</protein>